<name>A0A6A7AM66_9PLEO</name>
<dbReference type="Proteomes" id="UP000799423">
    <property type="component" value="Unassembled WGS sequence"/>
</dbReference>
<keyword evidence="2" id="KW-1185">Reference proteome</keyword>
<evidence type="ECO:0000313" key="2">
    <source>
        <dbReference type="Proteomes" id="UP000799423"/>
    </source>
</evidence>
<sequence length="125" mass="13686">MTSTKPCYGKYLLVLSGSAQDALFLKGWKTLKDSIRQNAGDPGWTDVSSTAHEGIQRGWCNFMRAHNAKAAYSFHGCMQGTPVVSNQSILTSATQGMVHPRVIYCSVMQSTHPLIPCGRLTCTYL</sequence>
<protein>
    <submittedName>
        <fullName evidence="1">Uncharacterized protein</fullName>
    </submittedName>
</protein>
<dbReference type="AlphaFoldDB" id="A0A6A7AM66"/>
<organism evidence="1 2">
    <name type="scientific">Plenodomus tracheiphilus IPT5</name>
    <dbReference type="NCBI Taxonomy" id="1408161"/>
    <lineage>
        <taxon>Eukaryota</taxon>
        <taxon>Fungi</taxon>
        <taxon>Dikarya</taxon>
        <taxon>Ascomycota</taxon>
        <taxon>Pezizomycotina</taxon>
        <taxon>Dothideomycetes</taxon>
        <taxon>Pleosporomycetidae</taxon>
        <taxon>Pleosporales</taxon>
        <taxon>Pleosporineae</taxon>
        <taxon>Leptosphaeriaceae</taxon>
        <taxon>Plenodomus</taxon>
    </lineage>
</organism>
<dbReference type="EMBL" id="MU006430">
    <property type="protein sequence ID" value="KAF2844042.1"/>
    <property type="molecule type" value="Genomic_DNA"/>
</dbReference>
<dbReference type="OrthoDB" id="3656735at2759"/>
<reference evidence="1" key="1">
    <citation type="submission" date="2020-01" db="EMBL/GenBank/DDBJ databases">
        <authorList>
            <consortium name="DOE Joint Genome Institute"/>
            <person name="Haridas S."/>
            <person name="Albert R."/>
            <person name="Binder M."/>
            <person name="Bloem J."/>
            <person name="Labutti K."/>
            <person name="Salamov A."/>
            <person name="Andreopoulos B."/>
            <person name="Baker S.E."/>
            <person name="Barry K."/>
            <person name="Bills G."/>
            <person name="Bluhm B.H."/>
            <person name="Cannon C."/>
            <person name="Castanera R."/>
            <person name="Culley D.E."/>
            <person name="Daum C."/>
            <person name="Ezra D."/>
            <person name="Gonzalez J.B."/>
            <person name="Henrissat B."/>
            <person name="Kuo A."/>
            <person name="Liang C."/>
            <person name="Lipzen A."/>
            <person name="Lutzoni F."/>
            <person name="Magnuson J."/>
            <person name="Mondo S."/>
            <person name="Nolan M."/>
            <person name="Ohm R."/>
            <person name="Pangilinan J."/>
            <person name="Park H.-J."/>
            <person name="Ramirez L."/>
            <person name="Alfaro M."/>
            <person name="Sun H."/>
            <person name="Tritt A."/>
            <person name="Yoshinaga Y."/>
            <person name="Zwiers L.-H."/>
            <person name="Turgeon B.G."/>
            <person name="Goodwin S.B."/>
            <person name="Spatafora J.W."/>
            <person name="Crous P.W."/>
            <person name="Grigoriev I.V."/>
        </authorList>
    </citation>
    <scope>NUCLEOTIDE SEQUENCE</scope>
    <source>
        <strain evidence="1">IPT5</strain>
    </source>
</reference>
<proteinExistence type="predicted"/>
<accession>A0A6A7AM66</accession>
<gene>
    <name evidence="1" type="ORF">T440DRAFT_494256</name>
</gene>
<evidence type="ECO:0000313" key="1">
    <source>
        <dbReference type="EMBL" id="KAF2844042.1"/>
    </source>
</evidence>